<name>A0A284QPR1_ARMOS</name>
<feature type="domain" description="GST N-terminal" evidence="4">
    <location>
        <begin position="1"/>
        <end position="82"/>
    </location>
</feature>
<dbReference type="GO" id="GO:0005737">
    <property type="term" value="C:cytoplasm"/>
    <property type="evidence" value="ECO:0007669"/>
    <property type="project" value="TreeGrafter"/>
</dbReference>
<evidence type="ECO:0000313" key="6">
    <source>
        <dbReference type="EMBL" id="SJK98400.1"/>
    </source>
</evidence>
<dbReference type="SFLD" id="SFLDS00019">
    <property type="entry name" value="Glutathione_Transferase_(cytos"/>
    <property type="match status" value="1"/>
</dbReference>
<dbReference type="PROSITE" id="PS50405">
    <property type="entry name" value="GST_CTER"/>
    <property type="match status" value="1"/>
</dbReference>
<dbReference type="AlphaFoldDB" id="A0A284QPR1"/>
<evidence type="ECO:0000256" key="3">
    <source>
        <dbReference type="ARBA" id="ARBA00047960"/>
    </source>
</evidence>
<dbReference type="CDD" id="cd03053">
    <property type="entry name" value="GST_N_Phi"/>
    <property type="match status" value="1"/>
</dbReference>
<dbReference type="InterPro" id="IPR036249">
    <property type="entry name" value="Thioredoxin-like_sf"/>
</dbReference>
<keyword evidence="7" id="KW-1185">Reference proteome</keyword>
<evidence type="ECO:0000256" key="2">
    <source>
        <dbReference type="ARBA" id="ARBA00022679"/>
    </source>
</evidence>
<keyword evidence="2 6" id="KW-0808">Transferase</keyword>
<dbReference type="InterPro" id="IPR040079">
    <property type="entry name" value="Glutathione_S-Trfase"/>
</dbReference>
<dbReference type="Gene3D" id="3.40.30.10">
    <property type="entry name" value="Glutaredoxin"/>
    <property type="match status" value="1"/>
</dbReference>
<dbReference type="OMA" id="ICRYVCN"/>
<organism evidence="6 7">
    <name type="scientific">Armillaria ostoyae</name>
    <name type="common">Armillaria root rot fungus</name>
    <dbReference type="NCBI Taxonomy" id="47428"/>
    <lineage>
        <taxon>Eukaryota</taxon>
        <taxon>Fungi</taxon>
        <taxon>Dikarya</taxon>
        <taxon>Basidiomycota</taxon>
        <taxon>Agaricomycotina</taxon>
        <taxon>Agaricomycetes</taxon>
        <taxon>Agaricomycetidae</taxon>
        <taxon>Agaricales</taxon>
        <taxon>Marasmiineae</taxon>
        <taxon>Physalacriaceae</taxon>
        <taxon>Armillaria</taxon>
    </lineage>
</organism>
<dbReference type="SFLD" id="SFLDG00358">
    <property type="entry name" value="Main_(cytGST)"/>
    <property type="match status" value="1"/>
</dbReference>
<protein>
    <recommendedName>
        <fullName evidence="1">glutathione transferase</fullName>
        <ecNumber evidence="1">2.5.1.18</ecNumber>
    </recommendedName>
</protein>
<dbReference type="PROSITE" id="PS50404">
    <property type="entry name" value="GST_NTER"/>
    <property type="match status" value="1"/>
</dbReference>
<evidence type="ECO:0000256" key="1">
    <source>
        <dbReference type="ARBA" id="ARBA00012452"/>
    </source>
</evidence>
<dbReference type="SUPFAM" id="SSF52833">
    <property type="entry name" value="Thioredoxin-like"/>
    <property type="match status" value="1"/>
</dbReference>
<dbReference type="PANTHER" id="PTHR43900:SF3">
    <property type="entry name" value="GLUTATHIONE S-TRANSFERASE RHO"/>
    <property type="match status" value="1"/>
</dbReference>
<dbReference type="GO" id="GO:0006749">
    <property type="term" value="P:glutathione metabolic process"/>
    <property type="evidence" value="ECO:0007669"/>
    <property type="project" value="TreeGrafter"/>
</dbReference>
<dbReference type="SUPFAM" id="SSF47616">
    <property type="entry name" value="GST C-terminal domain-like"/>
    <property type="match status" value="1"/>
</dbReference>
<evidence type="ECO:0000313" key="7">
    <source>
        <dbReference type="Proteomes" id="UP000219338"/>
    </source>
</evidence>
<accession>A0A284QPR1</accession>
<dbReference type="OrthoDB" id="249703at2759"/>
<gene>
    <name evidence="6" type="ORF">ARMOST_01666</name>
</gene>
<proteinExistence type="predicted"/>
<sequence length="214" mass="24500">MVLKLYGSRWSPNAKRVAMVLLEKNVPFQAIEVNMIDQEHKTKAYAEKQPFGQVPYIDDDGLILYESRAICRYICKKYENQGASLVPTDLQAFAMFEQAASNEIYNFDIYIQGAAMESVVKPALGQKTNKTIYDKNVRTLSAKLDVYDNILSRQRYIAGDNLTLADLFHIPYTVELEEAGCDIMYSKPHVARWWRELLARESWKAVATTIDSNI</sequence>
<feature type="domain" description="GST C-terminal" evidence="5">
    <location>
        <begin position="94"/>
        <end position="214"/>
    </location>
</feature>
<dbReference type="EC" id="2.5.1.18" evidence="1"/>
<dbReference type="STRING" id="47428.A0A284QPR1"/>
<comment type="catalytic activity">
    <reaction evidence="3">
        <text>RX + glutathione = an S-substituted glutathione + a halide anion + H(+)</text>
        <dbReference type="Rhea" id="RHEA:16437"/>
        <dbReference type="ChEBI" id="CHEBI:15378"/>
        <dbReference type="ChEBI" id="CHEBI:16042"/>
        <dbReference type="ChEBI" id="CHEBI:17792"/>
        <dbReference type="ChEBI" id="CHEBI:57925"/>
        <dbReference type="ChEBI" id="CHEBI:90779"/>
        <dbReference type="EC" id="2.5.1.18"/>
    </reaction>
</comment>
<dbReference type="Gene3D" id="1.20.1050.10">
    <property type="match status" value="1"/>
</dbReference>
<dbReference type="PANTHER" id="PTHR43900">
    <property type="entry name" value="GLUTATHIONE S-TRANSFERASE RHO"/>
    <property type="match status" value="1"/>
</dbReference>
<evidence type="ECO:0000259" key="4">
    <source>
        <dbReference type="PROSITE" id="PS50404"/>
    </source>
</evidence>
<dbReference type="Proteomes" id="UP000219338">
    <property type="component" value="Unassembled WGS sequence"/>
</dbReference>
<dbReference type="InterPro" id="IPR010987">
    <property type="entry name" value="Glutathione-S-Trfase_C-like"/>
</dbReference>
<dbReference type="GO" id="GO:0004364">
    <property type="term" value="F:glutathione transferase activity"/>
    <property type="evidence" value="ECO:0007669"/>
    <property type="project" value="UniProtKB-EC"/>
</dbReference>
<dbReference type="EMBL" id="FUEG01000001">
    <property type="protein sequence ID" value="SJK98400.1"/>
    <property type="molecule type" value="Genomic_DNA"/>
</dbReference>
<dbReference type="InterPro" id="IPR004045">
    <property type="entry name" value="Glutathione_S-Trfase_N"/>
</dbReference>
<dbReference type="InterPro" id="IPR036282">
    <property type="entry name" value="Glutathione-S-Trfase_C_sf"/>
</dbReference>
<dbReference type="Pfam" id="PF13417">
    <property type="entry name" value="GST_N_3"/>
    <property type="match status" value="1"/>
</dbReference>
<dbReference type="FunFam" id="3.40.30.10:FF:000016">
    <property type="entry name" value="Glutathione S-transferase F2"/>
    <property type="match status" value="1"/>
</dbReference>
<dbReference type="InterPro" id="IPR004046">
    <property type="entry name" value="GST_C"/>
</dbReference>
<dbReference type="SFLD" id="SFLDG01154">
    <property type="entry name" value="Main.5:_Phi-like"/>
    <property type="match status" value="1"/>
</dbReference>
<dbReference type="GO" id="GO:0043295">
    <property type="term" value="F:glutathione binding"/>
    <property type="evidence" value="ECO:0007669"/>
    <property type="project" value="TreeGrafter"/>
</dbReference>
<evidence type="ECO:0000259" key="5">
    <source>
        <dbReference type="PROSITE" id="PS50405"/>
    </source>
</evidence>
<dbReference type="Pfam" id="PF00043">
    <property type="entry name" value="GST_C"/>
    <property type="match status" value="1"/>
</dbReference>
<reference evidence="7" key="1">
    <citation type="journal article" date="2017" name="Nat. Ecol. Evol.">
        <title>Genome expansion and lineage-specific genetic innovations in the forest pathogenic fungi Armillaria.</title>
        <authorList>
            <person name="Sipos G."/>
            <person name="Prasanna A.N."/>
            <person name="Walter M.C."/>
            <person name="O'Connor E."/>
            <person name="Balint B."/>
            <person name="Krizsan K."/>
            <person name="Kiss B."/>
            <person name="Hess J."/>
            <person name="Varga T."/>
            <person name="Slot J."/>
            <person name="Riley R."/>
            <person name="Boka B."/>
            <person name="Rigling D."/>
            <person name="Barry K."/>
            <person name="Lee J."/>
            <person name="Mihaltcheva S."/>
            <person name="LaButti K."/>
            <person name="Lipzen A."/>
            <person name="Waldron R."/>
            <person name="Moloney N.M."/>
            <person name="Sperisen C."/>
            <person name="Kredics L."/>
            <person name="Vagvoelgyi C."/>
            <person name="Patrignani A."/>
            <person name="Fitzpatrick D."/>
            <person name="Nagy I."/>
            <person name="Doyle S."/>
            <person name="Anderson J.B."/>
            <person name="Grigoriev I.V."/>
            <person name="Gueldener U."/>
            <person name="Muensterkoetter M."/>
            <person name="Nagy L.G."/>
        </authorList>
    </citation>
    <scope>NUCLEOTIDE SEQUENCE [LARGE SCALE GENOMIC DNA]</scope>
    <source>
        <strain evidence="7">C18/9</strain>
    </source>
</reference>